<comment type="caution">
    <text evidence="9">The sequence shown here is derived from an EMBL/GenBank/DDBJ whole genome shotgun (WGS) entry which is preliminary data.</text>
</comment>
<dbReference type="SUPFAM" id="SSF55545">
    <property type="entry name" value="beta-N-acetylhexosaminidase-like domain"/>
    <property type="match status" value="1"/>
</dbReference>
<dbReference type="Proteomes" id="UP001378956">
    <property type="component" value="Unassembled WGS sequence"/>
</dbReference>
<dbReference type="SUPFAM" id="SSF51445">
    <property type="entry name" value="(Trans)glycosidases"/>
    <property type="match status" value="1"/>
</dbReference>
<dbReference type="PANTHER" id="PTHR22600">
    <property type="entry name" value="BETA-HEXOSAMINIDASE"/>
    <property type="match status" value="1"/>
</dbReference>
<comment type="similarity">
    <text evidence="2">Belongs to the glycosyl hydrolase 20 family.</text>
</comment>
<evidence type="ECO:0000313" key="9">
    <source>
        <dbReference type="EMBL" id="MEJ2902668.1"/>
    </source>
</evidence>
<accession>A0ABU8NK91</accession>
<evidence type="ECO:0000256" key="3">
    <source>
        <dbReference type="ARBA" id="ARBA00012663"/>
    </source>
</evidence>
<dbReference type="InterPro" id="IPR015883">
    <property type="entry name" value="Glyco_hydro_20_cat"/>
</dbReference>
<keyword evidence="4" id="KW-0378">Hydrolase</keyword>
<keyword evidence="6" id="KW-0732">Signal</keyword>
<evidence type="ECO:0000313" key="10">
    <source>
        <dbReference type="Proteomes" id="UP001378956"/>
    </source>
</evidence>
<dbReference type="EMBL" id="JBBEUB010000002">
    <property type="protein sequence ID" value="MEJ2902668.1"/>
    <property type="molecule type" value="Genomic_DNA"/>
</dbReference>
<evidence type="ECO:0000256" key="5">
    <source>
        <dbReference type="ARBA" id="ARBA00023295"/>
    </source>
</evidence>
<gene>
    <name evidence="9" type="ORF">WAE58_09530</name>
</gene>
<dbReference type="Pfam" id="PF02838">
    <property type="entry name" value="Glyco_hydro_20b"/>
    <property type="match status" value="1"/>
</dbReference>
<dbReference type="InterPro" id="IPR017853">
    <property type="entry name" value="GH"/>
</dbReference>
<feature type="chain" id="PRO_5046159556" description="beta-N-acetylhexosaminidase" evidence="6">
    <location>
        <begin position="19"/>
        <end position="656"/>
    </location>
</feature>
<organism evidence="9 10">
    <name type="scientific">Pedobacter panaciterrae</name>
    <dbReference type="NCBI Taxonomy" id="363849"/>
    <lineage>
        <taxon>Bacteria</taxon>
        <taxon>Pseudomonadati</taxon>
        <taxon>Bacteroidota</taxon>
        <taxon>Sphingobacteriia</taxon>
        <taxon>Sphingobacteriales</taxon>
        <taxon>Sphingobacteriaceae</taxon>
        <taxon>Pedobacter</taxon>
    </lineage>
</organism>
<sequence length="656" mass="74750">MIKTLLIFLLALNINAVAQTAEKPLNEKPALIPMPQQIEWKKEWIALKNYKGIVVESASLQKEAELLQRQLKELGLIIPIKKSAAPNKPSIVLELGKVSTLDSSSEEAYKLNITASAITITGAGKAGLFYGLQTLKQLIDSGKNVKACNITDWPSFSWRGYMIDAGRNYQPMDLLKQQIDVIAAYKLNIFHFHFTEDIAWRLESKLYPQLTAPETMLRNKGKFYTQKDLKELISYCKARHITVVPEIDMPGHSAAFKRAMKTDMQSDSGLVIVKNILKEFCDTFDVPYLHIGADEVKITNKNFLPEVISLVEKQGKKVIGWEPGGEFTESTIRQLWIEDATKVSANPKVKYIDSRHLYINHMDPLESVVSIFKGKIANLDKGNDAALGGTLCVWPDRRVNKPEDVFMQTSVYPAVLAFAERSWRGGGQPDWLTYVGLDGSKEVNVFKEFEHRLIKHKNRYFSKMPFPYQPQAHLKWKFYGPFSNQGDLTKQFYPEETNDIDTSKAALTAFGGTFILRHWWGPLVKGLLEKPEENTTWYATTKIWSDKDQLQNFWIGFNNISRSYASDSPNEGTWDNRKSQVLVNGKLIPPPQWKQAGAKGNLELPLIDEGYEYREPTKVHLKKGWNTILVKLPVGSFKGKDWQNPEKWMFTVVPWL</sequence>
<dbReference type="PRINTS" id="PR00738">
    <property type="entry name" value="GLHYDRLASE20"/>
</dbReference>
<dbReference type="Pfam" id="PF00728">
    <property type="entry name" value="Glyco_hydro_20"/>
    <property type="match status" value="1"/>
</dbReference>
<dbReference type="InterPro" id="IPR025705">
    <property type="entry name" value="Beta_hexosaminidase_sua/sub"/>
</dbReference>
<keyword evidence="5" id="KW-0326">Glycosidase</keyword>
<protein>
    <recommendedName>
        <fullName evidence="3">beta-N-acetylhexosaminidase</fullName>
        <ecNumber evidence="3">3.2.1.52</ecNumber>
    </recommendedName>
</protein>
<comment type="catalytic activity">
    <reaction evidence="1">
        <text>Hydrolysis of terminal non-reducing N-acetyl-D-hexosamine residues in N-acetyl-beta-D-hexosaminides.</text>
        <dbReference type="EC" id="3.2.1.52"/>
    </reaction>
</comment>
<evidence type="ECO:0000256" key="6">
    <source>
        <dbReference type="SAM" id="SignalP"/>
    </source>
</evidence>
<feature type="domain" description="Beta-hexosaminidase bacterial type N-terminal" evidence="8">
    <location>
        <begin position="28"/>
        <end position="153"/>
    </location>
</feature>
<evidence type="ECO:0000259" key="7">
    <source>
        <dbReference type="Pfam" id="PF00728"/>
    </source>
</evidence>
<evidence type="ECO:0000259" key="8">
    <source>
        <dbReference type="Pfam" id="PF02838"/>
    </source>
</evidence>
<dbReference type="EC" id="3.2.1.52" evidence="3"/>
<evidence type="ECO:0000256" key="4">
    <source>
        <dbReference type="ARBA" id="ARBA00022801"/>
    </source>
</evidence>
<dbReference type="Gene3D" id="3.20.20.80">
    <property type="entry name" value="Glycosidases"/>
    <property type="match status" value="1"/>
</dbReference>
<proteinExistence type="inferred from homology"/>
<dbReference type="InterPro" id="IPR029018">
    <property type="entry name" value="Hex-like_dom2"/>
</dbReference>
<dbReference type="RefSeq" id="WP_288879375.1">
    <property type="nucleotide sequence ID" value="NZ_CBFGNQ010000002.1"/>
</dbReference>
<keyword evidence="10" id="KW-1185">Reference proteome</keyword>
<evidence type="ECO:0000256" key="1">
    <source>
        <dbReference type="ARBA" id="ARBA00001231"/>
    </source>
</evidence>
<feature type="domain" description="Glycoside hydrolase family 20 catalytic" evidence="7">
    <location>
        <begin position="156"/>
        <end position="262"/>
    </location>
</feature>
<evidence type="ECO:0000256" key="2">
    <source>
        <dbReference type="ARBA" id="ARBA00006285"/>
    </source>
</evidence>
<dbReference type="Gene3D" id="3.30.379.10">
    <property type="entry name" value="Chitobiase/beta-hexosaminidase domain 2-like"/>
    <property type="match status" value="1"/>
</dbReference>
<reference evidence="9 10" key="1">
    <citation type="submission" date="2024-03" db="EMBL/GenBank/DDBJ databases">
        <title>Sequence of Lycoming College Course Isolates.</title>
        <authorList>
            <person name="Plotts O."/>
            <person name="Newman J."/>
        </authorList>
    </citation>
    <scope>NUCLEOTIDE SEQUENCE [LARGE SCALE GENOMIC DNA]</scope>
    <source>
        <strain evidence="9 10">CJB-3</strain>
    </source>
</reference>
<dbReference type="PANTHER" id="PTHR22600:SF57">
    <property type="entry name" value="BETA-N-ACETYLHEXOSAMINIDASE"/>
    <property type="match status" value="1"/>
</dbReference>
<feature type="signal peptide" evidence="6">
    <location>
        <begin position="1"/>
        <end position="18"/>
    </location>
</feature>
<name>A0ABU8NK91_9SPHI</name>
<dbReference type="InterPro" id="IPR015882">
    <property type="entry name" value="HEX_bac_N"/>
</dbReference>